<comment type="caution">
    <text evidence="2">The sequence shown here is derived from an EMBL/GenBank/DDBJ whole genome shotgun (WGS) entry which is preliminary data.</text>
</comment>
<name>A0A8H6SCF9_9AGAR</name>
<organism evidence="2 3">
    <name type="scientific">Mycena indigotica</name>
    <dbReference type="NCBI Taxonomy" id="2126181"/>
    <lineage>
        <taxon>Eukaryota</taxon>
        <taxon>Fungi</taxon>
        <taxon>Dikarya</taxon>
        <taxon>Basidiomycota</taxon>
        <taxon>Agaricomycotina</taxon>
        <taxon>Agaricomycetes</taxon>
        <taxon>Agaricomycetidae</taxon>
        <taxon>Agaricales</taxon>
        <taxon>Marasmiineae</taxon>
        <taxon>Mycenaceae</taxon>
        <taxon>Mycena</taxon>
    </lineage>
</organism>
<dbReference type="SUPFAM" id="SSF52047">
    <property type="entry name" value="RNI-like"/>
    <property type="match status" value="1"/>
</dbReference>
<dbReference type="GeneID" id="59348332"/>
<dbReference type="RefSeq" id="XP_037217228.1">
    <property type="nucleotide sequence ID" value="XM_037365816.1"/>
</dbReference>
<dbReference type="EMBL" id="JACAZF010000008">
    <property type="protein sequence ID" value="KAF7296869.1"/>
    <property type="molecule type" value="Genomic_DNA"/>
</dbReference>
<keyword evidence="3" id="KW-1185">Reference proteome</keyword>
<protein>
    <recommendedName>
        <fullName evidence="1">F-box domain-containing protein</fullName>
    </recommendedName>
</protein>
<dbReference type="Proteomes" id="UP000636479">
    <property type="component" value="Unassembled WGS sequence"/>
</dbReference>
<accession>A0A8H6SCF9</accession>
<dbReference type="Pfam" id="PF12937">
    <property type="entry name" value="F-box-like"/>
    <property type="match status" value="1"/>
</dbReference>
<dbReference type="InterPro" id="IPR036047">
    <property type="entry name" value="F-box-like_dom_sf"/>
</dbReference>
<dbReference type="InterPro" id="IPR001810">
    <property type="entry name" value="F-box_dom"/>
</dbReference>
<sequence>MTVAPPLPVELVAAIAECAPPSSLATLAAACRLFRVIAEDYLYPRVVLDQRNAEQGFFWCRTVIENHRLARKVSSLVFNLLIIVEDDPDEMKKRLVEEMIQALRVCTKLTRLNVGLDFCVGIPSTLGEFLGPGCPLRLTHLHLGDWKHITDLDAVWMQQVAITSLVIPGPLLSDEWNADSAVVNLPLKNIYAPLSAVIPAEVAAWKLEHALLSITDEDEELPSFLGLGSYASTLTILAMESHSVSEPTIHQLLSLMADSLPNLTTLSYDETVSLGNGARKEGAIQRPLARFARLASFFLRIHVGLGSLVFFWAGGPTGKMSSFHAASRLGSPCSNWQCQS</sequence>
<evidence type="ECO:0000259" key="1">
    <source>
        <dbReference type="Pfam" id="PF12937"/>
    </source>
</evidence>
<dbReference type="AlphaFoldDB" id="A0A8H6SCF9"/>
<gene>
    <name evidence="2" type="ORF">MIND_00918200</name>
</gene>
<evidence type="ECO:0000313" key="3">
    <source>
        <dbReference type="Proteomes" id="UP000636479"/>
    </source>
</evidence>
<proteinExistence type="predicted"/>
<dbReference type="SUPFAM" id="SSF81383">
    <property type="entry name" value="F-box domain"/>
    <property type="match status" value="1"/>
</dbReference>
<feature type="domain" description="F-box" evidence="1">
    <location>
        <begin position="7"/>
        <end position="48"/>
    </location>
</feature>
<evidence type="ECO:0000313" key="2">
    <source>
        <dbReference type="EMBL" id="KAF7296869.1"/>
    </source>
</evidence>
<reference evidence="2" key="1">
    <citation type="submission" date="2020-05" db="EMBL/GenBank/DDBJ databases">
        <title>Mycena genomes resolve the evolution of fungal bioluminescence.</title>
        <authorList>
            <person name="Tsai I.J."/>
        </authorList>
    </citation>
    <scope>NUCLEOTIDE SEQUENCE</scope>
    <source>
        <strain evidence="2">171206Taipei</strain>
    </source>
</reference>